<keyword evidence="2" id="KW-0560">Oxidoreductase</keyword>
<organism evidence="4 5">
    <name type="scientific">Pullulanibacillus pueri</name>
    <dbReference type="NCBI Taxonomy" id="1437324"/>
    <lineage>
        <taxon>Bacteria</taxon>
        <taxon>Bacillati</taxon>
        <taxon>Bacillota</taxon>
        <taxon>Bacilli</taxon>
        <taxon>Bacillales</taxon>
        <taxon>Sporolactobacillaceae</taxon>
        <taxon>Pullulanibacillus</taxon>
    </lineage>
</organism>
<comment type="caution">
    <text evidence="4">The sequence shown here is derived from an EMBL/GenBank/DDBJ whole genome shotgun (WGS) entry which is preliminary data.</text>
</comment>
<sequence>MADEALTFSLPDNINFETAAACPVVSFTSYTLLADVARLVPGETVLIHAAGGGIGTTAIQLAKLLGAGLGIGTVGSDQKVEIALKAGADYVINYEKEDFAENVNKLTHGQGADIILDSIAGGVSEKSLDCLAYYGR</sequence>
<evidence type="ECO:0000256" key="1">
    <source>
        <dbReference type="ARBA" id="ARBA00022857"/>
    </source>
</evidence>
<name>A0A8J2ZZC4_9BACL</name>
<dbReference type="Gene3D" id="3.40.50.720">
    <property type="entry name" value="NAD(P)-binding Rossmann-like Domain"/>
    <property type="match status" value="1"/>
</dbReference>
<dbReference type="Gene3D" id="3.90.180.10">
    <property type="entry name" value="Medium-chain alcohol dehydrogenases, catalytic domain"/>
    <property type="match status" value="1"/>
</dbReference>
<keyword evidence="1" id="KW-0521">NADP</keyword>
<dbReference type="PROSITE" id="PS01162">
    <property type="entry name" value="QOR_ZETA_CRYSTAL"/>
    <property type="match status" value="1"/>
</dbReference>
<dbReference type="GO" id="GO:0003960">
    <property type="term" value="F:quinone reductase (NADPH) activity"/>
    <property type="evidence" value="ECO:0007669"/>
    <property type="project" value="TreeGrafter"/>
</dbReference>
<dbReference type="Proteomes" id="UP000656813">
    <property type="component" value="Unassembled WGS sequence"/>
</dbReference>
<dbReference type="AlphaFoldDB" id="A0A8J2ZZC4"/>
<dbReference type="InterPro" id="IPR013149">
    <property type="entry name" value="ADH-like_C"/>
</dbReference>
<dbReference type="GO" id="GO:0070402">
    <property type="term" value="F:NADPH binding"/>
    <property type="evidence" value="ECO:0007669"/>
    <property type="project" value="TreeGrafter"/>
</dbReference>
<evidence type="ECO:0000256" key="2">
    <source>
        <dbReference type="ARBA" id="ARBA00023002"/>
    </source>
</evidence>
<feature type="domain" description="Alcohol dehydrogenase-like C-terminal" evidence="3">
    <location>
        <begin position="53"/>
        <end position="136"/>
    </location>
</feature>
<proteinExistence type="predicted"/>
<dbReference type="PANTHER" id="PTHR48106:SF13">
    <property type="entry name" value="QUINONE OXIDOREDUCTASE-RELATED"/>
    <property type="match status" value="1"/>
</dbReference>
<dbReference type="GO" id="GO:0035925">
    <property type="term" value="F:mRNA 3'-UTR AU-rich region binding"/>
    <property type="evidence" value="ECO:0007669"/>
    <property type="project" value="TreeGrafter"/>
</dbReference>
<keyword evidence="5" id="KW-1185">Reference proteome</keyword>
<reference evidence="4" key="2">
    <citation type="submission" date="2020-09" db="EMBL/GenBank/DDBJ databases">
        <authorList>
            <person name="Sun Q."/>
            <person name="Zhou Y."/>
        </authorList>
    </citation>
    <scope>NUCLEOTIDE SEQUENCE</scope>
    <source>
        <strain evidence="4">CGMCC 1.12777</strain>
    </source>
</reference>
<dbReference type="PANTHER" id="PTHR48106">
    <property type="entry name" value="QUINONE OXIDOREDUCTASE PIG3-RELATED"/>
    <property type="match status" value="1"/>
</dbReference>
<evidence type="ECO:0000313" key="5">
    <source>
        <dbReference type="Proteomes" id="UP000656813"/>
    </source>
</evidence>
<evidence type="ECO:0000313" key="4">
    <source>
        <dbReference type="EMBL" id="GGH87243.1"/>
    </source>
</evidence>
<dbReference type="GO" id="GO:0008270">
    <property type="term" value="F:zinc ion binding"/>
    <property type="evidence" value="ECO:0007669"/>
    <property type="project" value="InterPro"/>
</dbReference>
<dbReference type="GO" id="GO:0005829">
    <property type="term" value="C:cytosol"/>
    <property type="evidence" value="ECO:0007669"/>
    <property type="project" value="TreeGrafter"/>
</dbReference>
<dbReference type="InterPro" id="IPR002364">
    <property type="entry name" value="Quin_OxRdtase/zeta-crystal_CS"/>
</dbReference>
<protein>
    <recommendedName>
        <fullName evidence="3">Alcohol dehydrogenase-like C-terminal domain-containing protein</fullName>
    </recommendedName>
</protein>
<dbReference type="SUPFAM" id="SSF51735">
    <property type="entry name" value="NAD(P)-binding Rossmann-fold domains"/>
    <property type="match status" value="1"/>
</dbReference>
<evidence type="ECO:0000259" key="3">
    <source>
        <dbReference type="Pfam" id="PF00107"/>
    </source>
</evidence>
<dbReference type="InterPro" id="IPR036291">
    <property type="entry name" value="NAD(P)-bd_dom_sf"/>
</dbReference>
<reference evidence="4" key="1">
    <citation type="journal article" date="2014" name="Int. J. Syst. Evol. Microbiol.">
        <title>Complete genome sequence of Corynebacterium casei LMG S-19264T (=DSM 44701T), isolated from a smear-ripened cheese.</title>
        <authorList>
            <consortium name="US DOE Joint Genome Institute (JGI-PGF)"/>
            <person name="Walter F."/>
            <person name="Albersmeier A."/>
            <person name="Kalinowski J."/>
            <person name="Ruckert C."/>
        </authorList>
    </citation>
    <scope>NUCLEOTIDE SEQUENCE</scope>
    <source>
        <strain evidence="4">CGMCC 1.12777</strain>
    </source>
</reference>
<dbReference type="Pfam" id="PF00107">
    <property type="entry name" value="ADH_zinc_N"/>
    <property type="match status" value="1"/>
</dbReference>
<gene>
    <name evidence="4" type="ORF">GCM10007096_36820</name>
</gene>
<dbReference type="EMBL" id="BMFV01000037">
    <property type="protein sequence ID" value="GGH87243.1"/>
    <property type="molecule type" value="Genomic_DNA"/>
</dbReference>
<accession>A0A8J2ZZC4</accession>